<dbReference type="AlphaFoldDB" id="A0A5R8N9T4"/>
<reference evidence="1 2" key="1">
    <citation type="submission" date="2019-05" db="EMBL/GenBank/DDBJ databases">
        <title>Genomes sequences of two Nocardia cyriacigeorgica environmental isolates, type strains Nocardia asteroides ATCC 19247 and Nocardia cyriacigeorgica DSM 44484.</title>
        <authorList>
            <person name="Vautrin F."/>
            <person name="Bergeron E."/>
            <person name="Dubost A."/>
            <person name="Abrouk D."/>
            <person name="Rodriguez Nava V."/>
            <person name="Pujic P."/>
        </authorList>
    </citation>
    <scope>NUCLEOTIDE SEQUENCE [LARGE SCALE GENOMIC DNA]</scope>
    <source>
        <strain evidence="1 2">EML 446</strain>
    </source>
</reference>
<name>A0A5R8N9T4_9NOCA</name>
<dbReference type="EMBL" id="VBUT01000017">
    <property type="protein sequence ID" value="TLF72452.1"/>
    <property type="molecule type" value="Genomic_DNA"/>
</dbReference>
<evidence type="ECO:0000313" key="2">
    <source>
        <dbReference type="Proteomes" id="UP000306378"/>
    </source>
</evidence>
<comment type="caution">
    <text evidence="1">The sequence shown here is derived from an EMBL/GenBank/DDBJ whole genome shotgun (WGS) entry which is preliminary data.</text>
</comment>
<accession>A0A5R8N9T4</accession>
<gene>
    <name evidence="1" type="ORF">FEK34_29305</name>
</gene>
<sequence>MAAQVAQGVADVGGDGVSGVGVPEGVEVGVGGREQLGAGVGELGGGDGEVFEVKADCGGGGQCASPQRVHVAAQLLPTDLRRPGGLGGWVAVLAHRDQDGHLAESLEVIVHACAGAPLWPSCWCWW</sequence>
<protein>
    <submittedName>
        <fullName evidence="1">Uncharacterized protein</fullName>
    </submittedName>
</protein>
<organism evidence="1 2">
    <name type="scientific">Nocardia cyriacigeorgica</name>
    <dbReference type="NCBI Taxonomy" id="135487"/>
    <lineage>
        <taxon>Bacteria</taxon>
        <taxon>Bacillati</taxon>
        <taxon>Actinomycetota</taxon>
        <taxon>Actinomycetes</taxon>
        <taxon>Mycobacteriales</taxon>
        <taxon>Nocardiaceae</taxon>
        <taxon>Nocardia</taxon>
    </lineage>
</organism>
<dbReference type="Proteomes" id="UP000306378">
    <property type="component" value="Unassembled WGS sequence"/>
</dbReference>
<proteinExistence type="predicted"/>
<evidence type="ECO:0000313" key="1">
    <source>
        <dbReference type="EMBL" id="TLF72452.1"/>
    </source>
</evidence>